<dbReference type="PRINTS" id="PR01798">
    <property type="entry name" value="SCOASYNTHASE"/>
</dbReference>
<evidence type="ECO:0000256" key="6">
    <source>
        <dbReference type="ARBA" id="ARBA00023098"/>
    </source>
</evidence>
<keyword evidence="6" id="KW-0443">Lipid metabolism</keyword>
<accession>A0A813GHR9</accession>
<evidence type="ECO:0000259" key="7">
    <source>
        <dbReference type="Pfam" id="PF00549"/>
    </source>
</evidence>
<gene>
    <name evidence="8" type="ORF">PGLA1383_LOCUS41770</name>
</gene>
<dbReference type="GO" id="GO:0006085">
    <property type="term" value="P:acetyl-CoA biosynthetic process"/>
    <property type="evidence" value="ECO:0007669"/>
    <property type="project" value="TreeGrafter"/>
</dbReference>
<dbReference type="PROSITE" id="PS00399">
    <property type="entry name" value="SUCCINYL_COA_LIG_2"/>
    <property type="match status" value="1"/>
</dbReference>
<dbReference type="PANTHER" id="PTHR23118:SF42">
    <property type="entry name" value="ATP-CITRATE SYNTHASE"/>
    <property type="match status" value="1"/>
</dbReference>
<dbReference type="Gene3D" id="3.40.50.261">
    <property type="entry name" value="Succinyl-CoA synthetase domains"/>
    <property type="match status" value="1"/>
</dbReference>
<evidence type="ECO:0000256" key="2">
    <source>
        <dbReference type="ARBA" id="ARBA00012639"/>
    </source>
</evidence>
<dbReference type="InterPro" id="IPR033847">
    <property type="entry name" value="Citrt_syn/SCS-alpha_CS"/>
</dbReference>
<dbReference type="InterPro" id="IPR005811">
    <property type="entry name" value="SUCC_ACL_C"/>
</dbReference>
<dbReference type="Proteomes" id="UP000654075">
    <property type="component" value="Unassembled WGS sequence"/>
</dbReference>
<dbReference type="InterPro" id="IPR016102">
    <property type="entry name" value="Succinyl-CoA_synth-like"/>
</dbReference>
<dbReference type="EC" id="2.3.3.8" evidence="2"/>
<evidence type="ECO:0000256" key="3">
    <source>
        <dbReference type="ARBA" id="ARBA00022490"/>
    </source>
</evidence>
<dbReference type="GO" id="GO:0003878">
    <property type="term" value="F:ATP citrate synthase activity"/>
    <property type="evidence" value="ECO:0007669"/>
    <property type="project" value="UniProtKB-EC"/>
</dbReference>
<evidence type="ECO:0000256" key="4">
    <source>
        <dbReference type="ARBA" id="ARBA00022516"/>
    </source>
</evidence>
<comment type="caution">
    <text evidence="8">The sequence shown here is derived from an EMBL/GenBank/DDBJ whole genome shotgun (WGS) entry which is preliminary data.</text>
</comment>
<dbReference type="AlphaFoldDB" id="A0A813GHR9"/>
<dbReference type="InterPro" id="IPR017440">
    <property type="entry name" value="Cit_synth/succinyl-CoA_lig_AS"/>
</dbReference>
<evidence type="ECO:0000313" key="8">
    <source>
        <dbReference type="EMBL" id="CAE8624665.1"/>
    </source>
</evidence>
<proteinExistence type="predicted"/>
<comment type="subcellular location">
    <subcellularLocation>
        <location evidence="1">Cytoplasm</location>
    </subcellularLocation>
</comment>
<dbReference type="Pfam" id="PF00549">
    <property type="entry name" value="Ligase_CoA"/>
    <property type="match status" value="1"/>
</dbReference>
<feature type="non-terminal residue" evidence="8">
    <location>
        <position position="1"/>
    </location>
</feature>
<evidence type="ECO:0000256" key="1">
    <source>
        <dbReference type="ARBA" id="ARBA00004496"/>
    </source>
</evidence>
<dbReference type="EMBL" id="CAJNNV010028458">
    <property type="protein sequence ID" value="CAE8624665.1"/>
    <property type="molecule type" value="Genomic_DNA"/>
</dbReference>
<sequence length="152" mass="16215">VSKSGGMSNELNNIVCRNSDGVYEGVAIGGDRYPGSRFIDHFLRYQDDPKAKILLLLGEVGGGDEYDVINAVKCGRIDKPVIAWCVGTCASCFATEVQFGHAGAQARGVTETAAAKNAAMKAAGIIVPDSFDKLPETLKLLYTKMVEEGEIQ</sequence>
<keyword evidence="3" id="KW-0963">Cytoplasm</keyword>
<evidence type="ECO:0000256" key="5">
    <source>
        <dbReference type="ARBA" id="ARBA00022741"/>
    </source>
</evidence>
<dbReference type="GO" id="GO:0006633">
    <property type="term" value="P:fatty acid biosynthetic process"/>
    <property type="evidence" value="ECO:0007669"/>
    <property type="project" value="TreeGrafter"/>
</dbReference>
<dbReference type="PANTHER" id="PTHR23118">
    <property type="entry name" value="ATP-CITRATE SYNTHASE"/>
    <property type="match status" value="1"/>
</dbReference>
<dbReference type="SUPFAM" id="SSF52210">
    <property type="entry name" value="Succinyl-CoA synthetase domains"/>
    <property type="match status" value="1"/>
</dbReference>
<feature type="non-terminal residue" evidence="8">
    <location>
        <position position="152"/>
    </location>
</feature>
<name>A0A813GHR9_POLGL</name>
<protein>
    <recommendedName>
        <fullName evidence="2">ATP citrate synthase</fullName>
        <ecNumber evidence="2">2.3.3.8</ecNumber>
    </recommendedName>
</protein>
<dbReference type="OrthoDB" id="418186at2759"/>
<dbReference type="GO" id="GO:0000166">
    <property type="term" value="F:nucleotide binding"/>
    <property type="evidence" value="ECO:0007669"/>
    <property type="project" value="UniProtKB-KW"/>
</dbReference>
<keyword evidence="5" id="KW-0547">Nucleotide-binding</keyword>
<evidence type="ECO:0000313" key="9">
    <source>
        <dbReference type="Proteomes" id="UP000654075"/>
    </source>
</evidence>
<dbReference type="InterPro" id="IPR002020">
    <property type="entry name" value="Citrate_synthase"/>
</dbReference>
<keyword evidence="9" id="KW-1185">Reference proteome</keyword>
<dbReference type="PROSITE" id="PS01216">
    <property type="entry name" value="SUCCINYL_COA_LIG_1"/>
    <property type="match status" value="1"/>
</dbReference>
<keyword evidence="4" id="KW-0444">Lipid biosynthesis</keyword>
<feature type="domain" description="ATP-citrate synthase/succinyl-CoA ligase C-terminal" evidence="7">
    <location>
        <begin position="1"/>
        <end position="125"/>
    </location>
</feature>
<reference evidence="8" key="1">
    <citation type="submission" date="2021-02" db="EMBL/GenBank/DDBJ databases">
        <authorList>
            <person name="Dougan E. K."/>
            <person name="Rhodes N."/>
            <person name="Thang M."/>
            <person name="Chan C."/>
        </authorList>
    </citation>
    <scope>NUCLEOTIDE SEQUENCE</scope>
</reference>
<organism evidence="8 9">
    <name type="scientific">Polarella glacialis</name>
    <name type="common">Dinoflagellate</name>
    <dbReference type="NCBI Taxonomy" id="89957"/>
    <lineage>
        <taxon>Eukaryota</taxon>
        <taxon>Sar</taxon>
        <taxon>Alveolata</taxon>
        <taxon>Dinophyceae</taxon>
        <taxon>Suessiales</taxon>
        <taxon>Suessiaceae</taxon>
        <taxon>Polarella</taxon>
    </lineage>
</organism>
<dbReference type="GO" id="GO:0005829">
    <property type="term" value="C:cytosol"/>
    <property type="evidence" value="ECO:0007669"/>
    <property type="project" value="TreeGrafter"/>
</dbReference>